<keyword evidence="8" id="KW-1185">Reference proteome</keyword>
<keyword evidence="3 5" id="KW-1133">Transmembrane helix</keyword>
<dbReference type="InterPro" id="IPR004841">
    <property type="entry name" value="AA-permease/SLC12A_dom"/>
</dbReference>
<dbReference type="EMBL" id="JAQOMS010000002">
    <property type="protein sequence ID" value="MDC2889882.1"/>
    <property type="molecule type" value="Genomic_DNA"/>
</dbReference>
<dbReference type="Proteomes" id="UP001528411">
    <property type="component" value="Unassembled WGS sequence"/>
</dbReference>
<gene>
    <name evidence="7" type="ORF">PN838_15320</name>
</gene>
<comment type="subcellular location">
    <subcellularLocation>
        <location evidence="1">Membrane</location>
        <topology evidence="1">Multi-pass membrane protein</topology>
    </subcellularLocation>
</comment>
<sequence>MATNAPLVTSANVITESLGITSFGLVIAFTAIVSIFGNLLALMLAAPRMTYALAENNQLPQWFLSTHKRYLTPINSIYFLAGFAMILAITKGFVWLAIFSSLARLIGYLVCVLAVPKLHKKMQLPLSQWVIFLISSSGILVCVWLIAQASIQSWLYTLGFILLGSIFYRVARVT</sequence>
<feature type="domain" description="Amino acid permease/ SLC12A" evidence="6">
    <location>
        <begin position="10"/>
        <end position="144"/>
    </location>
</feature>
<evidence type="ECO:0000256" key="3">
    <source>
        <dbReference type="ARBA" id="ARBA00022989"/>
    </source>
</evidence>
<dbReference type="PANTHER" id="PTHR42770">
    <property type="entry name" value="AMINO ACID TRANSPORTER-RELATED"/>
    <property type="match status" value="1"/>
</dbReference>
<evidence type="ECO:0000256" key="1">
    <source>
        <dbReference type="ARBA" id="ARBA00004141"/>
    </source>
</evidence>
<dbReference type="Gene3D" id="1.20.1740.10">
    <property type="entry name" value="Amino acid/polyamine transporter I"/>
    <property type="match status" value="1"/>
</dbReference>
<evidence type="ECO:0000259" key="6">
    <source>
        <dbReference type="Pfam" id="PF00324"/>
    </source>
</evidence>
<evidence type="ECO:0000256" key="2">
    <source>
        <dbReference type="ARBA" id="ARBA00022692"/>
    </source>
</evidence>
<feature type="transmembrane region" description="Helical" evidence="5">
    <location>
        <begin position="70"/>
        <end position="89"/>
    </location>
</feature>
<dbReference type="InterPro" id="IPR050367">
    <property type="entry name" value="APC_superfamily"/>
</dbReference>
<accession>A0ABT5FGI9</accession>
<keyword evidence="2 5" id="KW-0812">Transmembrane</keyword>
<dbReference type="PANTHER" id="PTHR42770:SF7">
    <property type="entry name" value="MEMBRANE PROTEIN"/>
    <property type="match status" value="1"/>
</dbReference>
<feature type="transmembrane region" description="Helical" evidence="5">
    <location>
        <begin position="20"/>
        <end position="45"/>
    </location>
</feature>
<reference evidence="7 8" key="1">
    <citation type="submission" date="2023-01" db="EMBL/GenBank/DDBJ databases">
        <title>Psychrosphaera sp. nov., isolated from marine algae.</title>
        <authorList>
            <person name="Bayburt H."/>
            <person name="Choi B.J."/>
            <person name="Kim J.M."/>
            <person name="Choi D.G."/>
            <person name="Jeon C.O."/>
        </authorList>
    </citation>
    <scope>NUCLEOTIDE SEQUENCE [LARGE SCALE GENOMIC DNA]</scope>
    <source>
        <strain evidence="7 8">G1-22</strain>
    </source>
</reference>
<dbReference type="Pfam" id="PF00324">
    <property type="entry name" value="AA_permease"/>
    <property type="match status" value="1"/>
</dbReference>
<name>A0ABT5FGI9_9GAMM</name>
<dbReference type="RefSeq" id="WP_272182614.1">
    <property type="nucleotide sequence ID" value="NZ_JAQOMS010000002.1"/>
</dbReference>
<evidence type="ECO:0000313" key="7">
    <source>
        <dbReference type="EMBL" id="MDC2889882.1"/>
    </source>
</evidence>
<organism evidence="7 8">
    <name type="scientific">Psychrosphaera algicola</name>
    <dbReference type="NCBI Taxonomy" id="3023714"/>
    <lineage>
        <taxon>Bacteria</taxon>
        <taxon>Pseudomonadati</taxon>
        <taxon>Pseudomonadota</taxon>
        <taxon>Gammaproteobacteria</taxon>
        <taxon>Alteromonadales</taxon>
        <taxon>Pseudoalteromonadaceae</taxon>
        <taxon>Psychrosphaera</taxon>
    </lineage>
</organism>
<evidence type="ECO:0000256" key="5">
    <source>
        <dbReference type="SAM" id="Phobius"/>
    </source>
</evidence>
<feature type="transmembrane region" description="Helical" evidence="5">
    <location>
        <begin position="153"/>
        <end position="171"/>
    </location>
</feature>
<comment type="caution">
    <text evidence="7">The sequence shown here is derived from an EMBL/GenBank/DDBJ whole genome shotgun (WGS) entry which is preliminary data.</text>
</comment>
<evidence type="ECO:0000313" key="8">
    <source>
        <dbReference type="Proteomes" id="UP001528411"/>
    </source>
</evidence>
<proteinExistence type="predicted"/>
<keyword evidence="4 5" id="KW-0472">Membrane</keyword>
<feature type="transmembrane region" description="Helical" evidence="5">
    <location>
        <begin position="127"/>
        <end position="147"/>
    </location>
</feature>
<evidence type="ECO:0000256" key="4">
    <source>
        <dbReference type="ARBA" id="ARBA00023136"/>
    </source>
</evidence>
<protein>
    <submittedName>
        <fullName evidence="7">Amino acid permease</fullName>
    </submittedName>
</protein>